<keyword evidence="4" id="KW-0597">Phosphoprotein</keyword>
<reference evidence="8 9" key="1">
    <citation type="submission" date="2023-07" db="EMBL/GenBank/DDBJ databases">
        <title>Genomic Encyclopedia of Type Strains, Phase IV (KMG-IV): sequencing the most valuable type-strain genomes for metagenomic binning, comparative biology and taxonomic classification.</title>
        <authorList>
            <person name="Goeker M."/>
        </authorList>
    </citation>
    <scope>NUCLEOTIDE SEQUENCE [LARGE SCALE GENOMIC DNA]</scope>
    <source>
        <strain evidence="8 9">DSM 19619</strain>
    </source>
</reference>
<keyword evidence="2 5" id="KW-0238">DNA-binding</keyword>
<organism evidence="8 9">
    <name type="scientific">Labrys wisconsinensis</name>
    <dbReference type="NCBI Taxonomy" id="425677"/>
    <lineage>
        <taxon>Bacteria</taxon>
        <taxon>Pseudomonadati</taxon>
        <taxon>Pseudomonadota</taxon>
        <taxon>Alphaproteobacteria</taxon>
        <taxon>Hyphomicrobiales</taxon>
        <taxon>Xanthobacteraceae</taxon>
        <taxon>Labrys</taxon>
    </lineage>
</organism>
<dbReference type="RefSeq" id="WP_307278013.1">
    <property type="nucleotide sequence ID" value="NZ_JAUSVX010000010.1"/>
</dbReference>
<feature type="modified residue" description="4-aspartylphosphate" evidence="4">
    <location>
        <position position="51"/>
    </location>
</feature>
<evidence type="ECO:0000259" key="6">
    <source>
        <dbReference type="PROSITE" id="PS50110"/>
    </source>
</evidence>
<evidence type="ECO:0000259" key="7">
    <source>
        <dbReference type="PROSITE" id="PS51755"/>
    </source>
</evidence>
<proteinExistence type="predicted"/>
<evidence type="ECO:0000256" key="5">
    <source>
        <dbReference type="PROSITE-ProRule" id="PRU01091"/>
    </source>
</evidence>
<keyword evidence="3" id="KW-0804">Transcription</keyword>
<dbReference type="PROSITE" id="PS50110">
    <property type="entry name" value="RESPONSE_REGULATORY"/>
    <property type="match status" value="1"/>
</dbReference>
<dbReference type="Pfam" id="PF00486">
    <property type="entry name" value="Trans_reg_C"/>
    <property type="match status" value="1"/>
</dbReference>
<accession>A0ABU0JCG8</accession>
<dbReference type="InterPro" id="IPR039420">
    <property type="entry name" value="WalR-like"/>
</dbReference>
<dbReference type="InterPro" id="IPR036388">
    <property type="entry name" value="WH-like_DNA-bd_sf"/>
</dbReference>
<keyword evidence="9" id="KW-1185">Reference proteome</keyword>
<sequence>MRILLVEDTIDVGEAIVACFERMGHGVDWETDGTTAFELVEVQSYDLIILDVTLPGRDGFDILQRLRALRRDTPVLVVTARSQVDDRVGALDLGADDYLVKPFDFRELEARARALLRRRHGQSVNILACGDIVLDQATRSVKVADRPVDLTRREIAVLEVLMAQPQRVLAKEAILDQVFGFDESVHANAVELYIARLRRKLTGARAEIRTLRGLGYRILARD</sequence>
<dbReference type="Gene3D" id="6.10.250.690">
    <property type="match status" value="1"/>
</dbReference>
<dbReference type="Proteomes" id="UP001242480">
    <property type="component" value="Unassembled WGS sequence"/>
</dbReference>
<dbReference type="SUPFAM" id="SSF52172">
    <property type="entry name" value="CheY-like"/>
    <property type="match status" value="1"/>
</dbReference>
<dbReference type="SMART" id="SM00862">
    <property type="entry name" value="Trans_reg_C"/>
    <property type="match status" value="1"/>
</dbReference>
<evidence type="ECO:0000256" key="4">
    <source>
        <dbReference type="PROSITE-ProRule" id="PRU00169"/>
    </source>
</evidence>
<evidence type="ECO:0000313" key="9">
    <source>
        <dbReference type="Proteomes" id="UP001242480"/>
    </source>
</evidence>
<dbReference type="Gene3D" id="3.40.50.2300">
    <property type="match status" value="1"/>
</dbReference>
<dbReference type="InterPro" id="IPR011006">
    <property type="entry name" value="CheY-like_superfamily"/>
</dbReference>
<feature type="DNA-binding region" description="OmpR/PhoB-type" evidence="5">
    <location>
        <begin position="124"/>
        <end position="220"/>
    </location>
</feature>
<dbReference type="Pfam" id="PF00072">
    <property type="entry name" value="Response_reg"/>
    <property type="match status" value="1"/>
</dbReference>
<comment type="caution">
    <text evidence="8">The sequence shown here is derived from an EMBL/GenBank/DDBJ whole genome shotgun (WGS) entry which is preliminary data.</text>
</comment>
<name>A0ABU0JCG8_9HYPH</name>
<dbReference type="PANTHER" id="PTHR48111">
    <property type="entry name" value="REGULATOR OF RPOS"/>
    <property type="match status" value="1"/>
</dbReference>
<keyword evidence="1" id="KW-0805">Transcription regulation</keyword>
<dbReference type="EMBL" id="JAUSVX010000010">
    <property type="protein sequence ID" value="MDQ0471982.1"/>
    <property type="molecule type" value="Genomic_DNA"/>
</dbReference>
<dbReference type="InterPro" id="IPR001867">
    <property type="entry name" value="OmpR/PhoB-type_DNA-bd"/>
</dbReference>
<evidence type="ECO:0000313" key="8">
    <source>
        <dbReference type="EMBL" id="MDQ0471982.1"/>
    </source>
</evidence>
<gene>
    <name evidence="8" type="ORF">QO011_005009</name>
</gene>
<dbReference type="CDD" id="cd00383">
    <property type="entry name" value="trans_reg_C"/>
    <property type="match status" value="1"/>
</dbReference>
<dbReference type="SMART" id="SM00448">
    <property type="entry name" value="REC"/>
    <property type="match status" value="1"/>
</dbReference>
<dbReference type="InterPro" id="IPR001789">
    <property type="entry name" value="Sig_transdc_resp-reg_receiver"/>
</dbReference>
<dbReference type="PANTHER" id="PTHR48111:SF67">
    <property type="entry name" value="TRANSCRIPTIONAL REGULATORY PROTEIN TCTD"/>
    <property type="match status" value="1"/>
</dbReference>
<dbReference type="Gene3D" id="1.10.10.10">
    <property type="entry name" value="Winged helix-like DNA-binding domain superfamily/Winged helix DNA-binding domain"/>
    <property type="match status" value="1"/>
</dbReference>
<evidence type="ECO:0000256" key="3">
    <source>
        <dbReference type="ARBA" id="ARBA00023163"/>
    </source>
</evidence>
<evidence type="ECO:0000256" key="1">
    <source>
        <dbReference type="ARBA" id="ARBA00023015"/>
    </source>
</evidence>
<protein>
    <submittedName>
        <fullName evidence="8">Two-component system response regulator TctD</fullName>
    </submittedName>
</protein>
<feature type="domain" description="Response regulatory" evidence="6">
    <location>
        <begin position="2"/>
        <end position="116"/>
    </location>
</feature>
<dbReference type="PROSITE" id="PS51755">
    <property type="entry name" value="OMPR_PHOB"/>
    <property type="match status" value="1"/>
</dbReference>
<evidence type="ECO:0000256" key="2">
    <source>
        <dbReference type="ARBA" id="ARBA00023125"/>
    </source>
</evidence>
<feature type="domain" description="OmpR/PhoB-type" evidence="7">
    <location>
        <begin position="124"/>
        <end position="220"/>
    </location>
</feature>